<dbReference type="HOGENOM" id="CLU_989636_0_0_7"/>
<dbReference type="InterPro" id="IPR023827">
    <property type="entry name" value="Peptidase_S8_Asp-AS"/>
</dbReference>
<evidence type="ECO:0000256" key="3">
    <source>
        <dbReference type="ARBA" id="ARBA00022801"/>
    </source>
</evidence>
<organism evidence="9 10">
    <name type="scientific">Sorangium cellulosum (strain So ce56)</name>
    <name type="common">Polyangium cellulosum (strain So ce56)</name>
    <dbReference type="NCBI Taxonomy" id="448385"/>
    <lineage>
        <taxon>Bacteria</taxon>
        <taxon>Pseudomonadati</taxon>
        <taxon>Myxococcota</taxon>
        <taxon>Polyangia</taxon>
        <taxon>Polyangiales</taxon>
        <taxon>Polyangiaceae</taxon>
        <taxon>Sorangium</taxon>
    </lineage>
</organism>
<evidence type="ECO:0000313" key="9">
    <source>
        <dbReference type="EMBL" id="CAN95349.1"/>
    </source>
</evidence>
<keyword evidence="2 5" id="KW-0645">Protease</keyword>
<protein>
    <submittedName>
        <fullName evidence="9">Alkaline protease</fullName>
    </submittedName>
</protein>
<dbReference type="AlphaFoldDB" id="A9FS13"/>
<dbReference type="OrthoDB" id="5930286at2"/>
<name>A9FS13_SORC5</name>
<dbReference type="STRING" id="448385.sce5186"/>
<dbReference type="PROSITE" id="PS00136">
    <property type="entry name" value="SUBTILASE_ASP"/>
    <property type="match status" value="1"/>
</dbReference>
<dbReference type="EMBL" id="AM746676">
    <property type="protein sequence ID" value="CAN95349.1"/>
    <property type="molecule type" value="Genomic_DNA"/>
</dbReference>
<feature type="active site" description="Charge relay system" evidence="5">
    <location>
        <position position="231"/>
    </location>
</feature>
<dbReference type="Gene3D" id="3.40.50.200">
    <property type="entry name" value="Peptidase S8/S53 domain"/>
    <property type="match status" value="1"/>
</dbReference>
<dbReference type="InterPro" id="IPR034067">
    <property type="entry name" value="Serine_protease_KerA-like_dom"/>
</dbReference>
<feature type="domain" description="Peptidase S8/S53" evidence="8">
    <location>
        <begin position="24"/>
        <end position="261"/>
    </location>
</feature>
<dbReference type="PROSITE" id="PS00138">
    <property type="entry name" value="SUBTILASE_SER"/>
    <property type="match status" value="1"/>
</dbReference>
<dbReference type="Proteomes" id="UP000002139">
    <property type="component" value="Chromosome"/>
</dbReference>
<dbReference type="CDD" id="cd07492">
    <property type="entry name" value="Peptidases_S8_8"/>
    <property type="match status" value="1"/>
</dbReference>
<dbReference type="InterPro" id="IPR015500">
    <property type="entry name" value="Peptidase_S8_subtilisin-rel"/>
</dbReference>
<dbReference type="GO" id="GO:0004252">
    <property type="term" value="F:serine-type endopeptidase activity"/>
    <property type="evidence" value="ECO:0007669"/>
    <property type="project" value="UniProtKB-UniRule"/>
</dbReference>
<evidence type="ECO:0000259" key="8">
    <source>
        <dbReference type="Pfam" id="PF00082"/>
    </source>
</evidence>
<gene>
    <name evidence="9" type="ordered locus">sce5186</name>
</gene>
<dbReference type="PROSITE" id="PS51892">
    <property type="entry name" value="SUBTILASE"/>
    <property type="match status" value="1"/>
</dbReference>
<evidence type="ECO:0000256" key="5">
    <source>
        <dbReference type="PROSITE-ProRule" id="PRU01240"/>
    </source>
</evidence>
<keyword evidence="10" id="KW-1185">Reference proteome</keyword>
<dbReference type="PRINTS" id="PR00723">
    <property type="entry name" value="SUBTILISIN"/>
</dbReference>
<dbReference type="eggNOG" id="COG1404">
    <property type="taxonomic scope" value="Bacteria"/>
</dbReference>
<proteinExistence type="inferred from homology"/>
<dbReference type="KEGG" id="scl:sce5186"/>
<dbReference type="InterPro" id="IPR036852">
    <property type="entry name" value="Peptidase_S8/S53_dom_sf"/>
</dbReference>
<evidence type="ECO:0000256" key="6">
    <source>
        <dbReference type="RuleBase" id="RU003355"/>
    </source>
</evidence>
<evidence type="ECO:0000313" key="10">
    <source>
        <dbReference type="Proteomes" id="UP000002139"/>
    </source>
</evidence>
<reference evidence="9 10" key="1">
    <citation type="journal article" date="2007" name="Nat. Biotechnol.">
        <title>Complete genome sequence of the myxobacterium Sorangium cellulosum.</title>
        <authorList>
            <person name="Schneiker S."/>
            <person name="Perlova O."/>
            <person name="Kaiser O."/>
            <person name="Gerth K."/>
            <person name="Alici A."/>
            <person name="Altmeyer M.O."/>
            <person name="Bartels D."/>
            <person name="Bekel T."/>
            <person name="Beyer S."/>
            <person name="Bode E."/>
            <person name="Bode H.B."/>
            <person name="Bolten C.J."/>
            <person name="Choudhuri J.V."/>
            <person name="Doss S."/>
            <person name="Elnakady Y.A."/>
            <person name="Frank B."/>
            <person name="Gaigalat L."/>
            <person name="Goesmann A."/>
            <person name="Groeger C."/>
            <person name="Gross F."/>
            <person name="Jelsbak L."/>
            <person name="Jelsbak L."/>
            <person name="Kalinowski J."/>
            <person name="Kegler C."/>
            <person name="Knauber T."/>
            <person name="Konietzny S."/>
            <person name="Kopp M."/>
            <person name="Krause L."/>
            <person name="Krug D."/>
            <person name="Linke B."/>
            <person name="Mahmud T."/>
            <person name="Martinez-Arias R."/>
            <person name="McHardy A.C."/>
            <person name="Merai M."/>
            <person name="Meyer F."/>
            <person name="Mormann S."/>
            <person name="Munoz-Dorado J."/>
            <person name="Perez J."/>
            <person name="Pradella S."/>
            <person name="Rachid S."/>
            <person name="Raddatz G."/>
            <person name="Rosenau F."/>
            <person name="Rueckert C."/>
            <person name="Sasse F."/>
            <person name="Scharfe M."/>
            <person name="Schuster S.C."/>
            <person name="Suen G."/>
            <person name="Treuner-Lange A."/>
            <person name="Velicer G.J."/>
            <person name="Vorholter F.-J."/>
            <person name="Weissman K.J."/>
            <person name="Welch R.D."/>
            <person name="Wenzel S.C."/>
            <person name="Whitworth D.E."/>
            <person name="Wilhelm S."/>
            <person name="Wittmann C."/>
            <person name="Bloecker H."/>
            <person name="Puehler A."/>
            <person name="Mueller R."/>
        </authorList>
    </citation>
    <scope>NUCLEOTIDE SEQUENCE [LARGE SCALE GENOMIC DNA]</scope>
    <source>
        <strain evidence="10">So ce56</strain>
    </source>
</reference>
<feature type="active site" description="Charge relay system" evidence="5">
    <location>
        <position position="76"/>
    </location>
</feature>
<dbReference type="InterPro" id="IPR023828">
    <property type="entry name" value="Peptidase_S8_Ser-AS"/>
</dbReference>
<dbReference type="PANTHER" id="PTHR43806">
    <property type="entry name" value="PEPTIDASE S8"/>
    <property type="match status" value="1"/>
</dbReference>
<dbReference type="InterPro" id="IPR000209">
    <property type="entry name" value="Peptidase_S8/S53_dom"/>
</dbReference>
<keyword evidence="3 5" id="KW-0378">Hydrolase</keyword>
<evidence type="ECO:0000256" key="4">
    <source>
        <dbReference type="ARBA" id="ARBA00022825"/>
    </source>
</evidence>
<accession>A9FS13</accession>
<dbReference type="InterPro" id="IPR050131">
    <property type="entry name" value="Peptidase_S8_subtilisin-like"/>
</dbReference>
<evidence type="ECO:0000256" key="7">
    <source>
        <dbReference type="SAM" id="MobiDB-lite"/>
    </source>
</evidence>
<dbReference type="SUPFAM" id="SSF52743">
    <property type="entry name" value="Subtilisin-like"/>
    <property type="match status" value="1"/>
</dbReference>
<evidence type="ECO:0000256" key="2">
    <source>
        <dbReference type="ARBA" id="ARBA00022670"/>
    </source>
</evidence>
<dbReference type="PANTHER" id="PTHR43806:SF11">
    <property type="entry name" value="CEREVISIN-RELATED"/>
    <property type="match status" value="1"/>
</dbReference>
<keyword evidence="4 5" id="KW-0720">Serine protease</keyword>
<comment type="similarity">
    <text evidence="1 5 6">Belongs to the peptidase S8 family.</text>
</comment>
<dbReference type="Pfam" id="PF00082">
    <property type="entry name" value="Peptidase_S8"/>
    <property type="match status" value="1"/>
</dbReference>
<sequence>MTTAPPAGPGGELHGAPRPGARSGAGVRVALIDSGVDASHPALRAAALRHVALVQRGAGGGAYGVAPCAPGDLSGHGTACAGIVHRMAPAAEITSVRALGDDGRCSRDGLVAALRFCVRERFSVVNLSLGIDIPKNAPLRPGDYRSLVELYEVADAAYTAEVVLVAAGPNAAAFRTYPGRFKSLIGVGRGAFQDPEALRSELTLDHEILAPGDDVLAPAPGGGERRWTGTSFAAPHVTAHVARIRAAWPELSIEAVKAALHGLARGARGEGVEERGAPA</sequence>
<dbReference type="RefSeq" id="WP_012237817.1">
    <property type="nucleotide sequence ID" value="NC_010162.1"/>
</dbReference>
<dbReference type="GO" id="GO:0006508">
    <property type="term" value="P:proteolysis"/>
    <property type="evidence" value="ECO:0007669"/>
    <property type="project" value="UniProtKB-KW"/>
</dbReference>
<feature type="active site" description="Charge relay system" evidence="5">
    <location>
        <position position="33"/>
    </location>
</feature>
<evidence type="ECO:0000256" key="1">
    <source>
        <dbReference type="ARBA" id="ARBA00011073"/>
    </source>
</evidence>
<feature type="region of interest" description="Disordered" evidence="7">
    <location>
        <begin position="1"/>
        <end position="22"/>
    </location>
</feature>
<dbReference type="BioCyc" id="SCEL448385:SCE_RS26610-MONOMER"/>